<dbReference type="GO" id="GO:0006281">
    <property type="term" value="P:DNA repair"/>
    <property type="evidence" value="ECO:0007669"/>
    <property type="project" value="UniProtKB-ARBA"/>
</dbReference>
<organism evidence="2 3">
    <name type="scientific">Lyophyllum shimeji</name>
    <name type="common">Hon-shimeji</name>
    <name type="synonym">Tricholoma shimeji</name>
    <dbReference type="NCBI Taxonomy" id="47721"/>
    <lineage>
        <taxon>Eukaryota</taxon>
        <taxon>Fungi</taxon>
        <taxon>Dikarya</taxon>
        <taxon>Basidiomycota</taxon>
        <taxon>Agaricomycotina</taxon>
        <taxon>Agaricomycetes</taxon>
        <taxon>Agaricomycetidae</taxon>
        <taxon>Agaricales</taxon>
        <taxon>Tricholomatineae</taxon>
        <taxon>Lyophyllaceae</taxon>
        <taxon>Lyophyllum</taxon>
    </lineage>
</organism>
<accession>A0A9P3PYR3</accession>
<reference evidence="2" key="1">
    <citation type="submission" date="2022-07" db="EMBL/GenBank/DDBJ databases">
        <title>The genome of Lyophyllum shimeji provides insight into the initial evolution of ectomycorrhizal fungal genome.</title>
        <authorList>
            <person name="Kobayashi Y."/>
            <person name="Shibata T."/>
            <person name="Hirakawa H."/>
            <person name="Shigenobu S."/>
            <person name="Nishiyama T."/>
            <person name="Yamada A."/>
            <person name="Hasebe M."/>
            <person name="Kawaguchi M."/>
        </authorList>
    </citation>
    <scope>NUCLEOTIDE SEQUENCE</scope>
    <source>
        <strain evidence="2">AT787</strain>
    </source>
</reference>
<evidence type="ECO:0000313" key="3">
    <source>
        <dbReference type="Proteomes" id="UP001063166"/>
    </source>
</evidence>
<dbReference type="InterPro" id="IPR006084">
    <property type="entry name" value="XPG/Rad2"/>
</dbReference>
<dbReference type="SUPFAM" id="SSF88723">
    <property type="entry name" value="PIN domain-like"/>
    <property type="match status" value="1"/>
</dbReference>
<dbReference type="InterPro" id="IPR036279">
    <property type="entry name" value="5-3_exonuclease_C_sf"/>
</dbReference>
<dbReference type="EMBL" id="BRPK01000016">
    <property type="protein sequence ID" value="GLB44091.1"/>
    <property type="molecule type" value="Genomic_DNA"/>
</dbReference>
<evidence type="ECO:0000313" key="2">
    <source>
        <dbReference type="EMBL" id="GLB44091.1"/>
    </source>
</evidence>
<name>A0A9P3PYR3_LYOSH</name>
<dbReference type="AlphaFoldDB" id="A0A9P3PYR3"/>
<keyword evidence="3" id="KW-1185">Reference proteome</keyword>
<dbReference type="SUPFAM" id="SSF47807">
    <property type="entry name" value="5' to 3' exonuclease, C-terminal subdomain"/>
    <property type="match status" value="1"/>
</dbReference>
<dbReference type="PRINTS" id="PR00853">
    <property type="entry name" value="XPGRADSUPER"/>
</dbReference>
<dbReference type="PANTHER" id="PTHR11081:SF75">
    <property type="entry name" value="ENDONUCLEASE, PUTATIVE (AFU_ORTHOLOGUE AFUA_3G13260)-RELATED"/>
    <property type="match status" value="1"/>
</dbReference>
<dbReference type="OrthoDB" id="2148513at2759"/>
<feature type="domain" description="XPG-I" evidence="1">
    <location>
        <begin position="2"/>
        <end position="67"/>
    </location>
</feature>
<dbReference type="Proteomes" id="UP001063166">
    <property type="component" value="Unassembled WGS sequence"/>
</dbReference>
<dbReference type="Gene3D" id="1.10.150.20">
    <property type="entry name" value="5' to 3' exonuclease, C-terminal subdomain"/>
    <property type="match status" value="1"/>
</dbReference>
<dbReference type="Gene3D" id="3.40.50.1010">
    <property type="entry name" value="5'-nuclease"/>
    <property type="match status" value="1"/>
</dbReference>
<dbReference type="SMART" id="SM00484">
    <property type="entry name" value="XPGI"/>
    <property type="match status" value="1"/>
</dbReference>
<proteinExistence type="predicted"/>
<evidence type="ECO:0000259" key="1">
    <source>
        <dbReference type="SMART" id="SM00484"/>
    </source>
</evidence>
<protein>
    <submittedName>
        <fullName evidence="2">5'-3' exodeoxyribonuclease activity</fullName>
    </submittedName>
</protein>
<dbReference type="Pfam" id="PF00867">
    <property type="entry name" value="XPG_I"/>
    <property type="match status" value="1"/>
</dbReference>
<sequence>MFGQSLMQVQAPGEAEAELAWMSKMNLLDAILTEDSDAVIFGASTILRVTSEGGSQEMIRMYRAVDIANHPALRFNTADLVLIALLAGGDYGAGVQGCGIKTAVALAHAGLGRQLVAGIQEAEHAATAPFLAGWRLAVVDELRTNASGHLKHRLPHVAEAVPLDFPNIAIINLYLHPRTSEHADLTELPSLVREQGPDLVRLTRFAETHFLWGDPEGIYRAFATKIFPGLAMRQLISAALCADLGLAPRACPMIGTMVSLRRESQSSEPHVPEVRVNLSISNQIINTIFDVRRAGAALDRDSLLDVEHGCQSQLSSM</sequence>
<dbReference type="InterPro" id="IPR029060">
    <property type="entry name" value="PIN-like_dom_sf"/>
</dbReference>
<dbReference type="InterPro" id="IPR006086">
    <property type="entry name" value="XPG-I_dom"/>
</dbReference>
<comment type="caution">
    <text evidence="2">The sequence shown here is derived from an EMBL/GenBank/DDBJ whole genome shotgun (WGS) entry which is preliminary data.</text>
</comment>
<dbReference type="GO" id="GO:0017108">
    <property type="term" value="F:5'-flap endonuclease activity"/>
    <property type="evidence" value="ECO:0007669"/>
    <property type="project" value="TreeGrafter"/>
</dbReference>
<gene>
    <name evidence="2" type="ORF">LshimejAT787_1600210</name>
</gene>
<dbReference type="PANTHER" id="PTHR11081">
    <property type="entry name" value="FLAP ENDONUCLEASE FAMILY MEMBER"/>
    <property type="match status" value="1"/>
</dbReference>